<keyword evidence="2" id="KW-1185">Reference proteome</keyword>
<organism evidence="1 2">
    <name type="scientific">Dreissena polymorpha</name>
    <name type="common">Zebra mussel</name>
    <name type="synonym">Mytilus polymorpha</name>
    <dbReference type="NCBI Taxonomy" id="45954"/>
    <lineage>
        <taxon>Eukaryota</taxon>
        <taxon>Metazoa</taxon>
        <taxon>Spiralia</taxon>
        <taxon>Lophotrochozoa</taxon>
        <taxon>Mollusca</taxon>
        <taxon>Bivalvia</taxon>
        <taxon>Autobranchia</taxon>
        <taxon>Heteroconchia</taxon>
        <taxon>Euheterodonta</taxon>
        <taxon>Imparidentia</taxon>
        <taxon>Neoheterodontei</taxon>
        <taxon>Myida</taxon>
        <taxon>Dreissenoidea</taxon>
        <taxon>Dreissenidae</taxon>
        <taxon>Dreissena</taxon>
    </lineage>
</organism>
<dbReference type="SUPFAM" id="SSF54637">
    <property type="entry name" value="Thioesterase/thiol ester dehydrase-isomerase"/>
    <property type="match status" value="1"/>
</dbReference>
<sequence length="110" mass="12431">MFDSVSSGYFSTSDADWPTTGADGVVFIPMLYALYVALDVEPAFYDVRGPTFPLVVNTRFKYVKRASPCFEKTLSHATSGKLFAKLTGIDVNVDYVTRKPTPYPEWFRRK</sequence>
<comment type="caution">
    <text evidence="1">The sequence shown here is derived from an EMBL/GenBank/DDBJ whole genome shotgun (WGS) entry which is preliminary data.</text>
</comment>
<protein>
    <submittedName>
        <fullName evidence="1">Uncharacterized protein</fullName>
    </submittedName>
</protein>
<dbReference type="Proteomes" id="UP000828390">
    <property type="component" value="Unassembled WGS sequence"/>
</dbReference>
<name>A0A9D3YM43_DREPO</name>
<accession>A0A9D3YM43</accession>
<evidence type="ECO:0000313" key="2">
    <source>
        <dbReference type="Proteomes" id="UP000828390"/>
    </source>
</evidence>
<dbReference type="Gene3D" id="3.10.129.10">
    <property type="entry name" value="Hotdog Thioesterase"/>
    <property type="match status" value="1"/>
</dbReference>
<dbReference type="InterPro" id="IPR029069">
    <property type="entry name" value="HotDog_dom_sf"/>
</dbReference>
<dbReference type="AlphaFoldDB" id="A0A9D3YM43"/>
<reference evidence="1" key="1">
    <citation type="journal article" date="2019" name="bioRxiv">
        <title>The Genome of the Zebra Mussel, Dreissena polymorpha: A Resource for Invasive Species Research.</title>
        <authorList>
            <person name="McCartney M.A."/>
            <person name="Auch B."/>
            <person name="Kono T."/>
            <person name="Mallez S."/>
            <person name="Zhang Y."/>
            <person name="Obille A."/>
            <person name="Becker A."/>
            <person name="Abrahante J.E."/>
            <person name="Garbe J."/>
            <person name="Badalamenti J.P."/>
            <person name="Herman A."/>
            <person name="Mangelson H."/>
            <person name="Liachko I."/>
            <person name="Sullivan S."/>
            <person name="Sone E.D."/>
            <person name="Koren S."/>
            <person name="Silverstein K.A.T."/>
            <person name="Beckman K.B."/>
            <person name="Gohl D.M."/>
        </authorList>
    </citation>
    <scope>NUCLEOTIDE SEQUENCE</scope>
    <source>
        <strain evidence="1">Duluth1</strain>
        <tissue evidence="1">Whole animal</tissue>
    </source>
</reference>
<gene>
    <name evidence="1" type="ORF">DPMN_077540</name>
</gene>
<reference evidence="1" key="2">
    <citation type="submission" date="2020-11" db="EMBL/GenBank/DDBJ databases">
        <authorList>
            <person name="McCartney M.A."/>
            <person name="Auch B."/>
            <person name="Kono T."/>
            <person name="Mallez S."/>
            <person name="Becker A."/>
            <person name="Gohl D.M."/>
            <person name="Silverstein K.A.T."/>
            <person name="Koren S."/>
            <person name="Bechman K.B."/>
            <person name="Herman A."/>
            <person name="Abrahante J.E."/>
            <person name="Garbe J."/>
        </authorList>
    </citation>
    <scope>NUCLEOTIDE SEQUENCE</scope>
    <source>
        <strain evidence="1">Duluth1</strain>
        <tissue evidence="1">Whole animal</tissue>
    </source>
</reference>
<proteinExistence type="predicted"/>
<dbReference type="EMBL" id="JAIWYP010000015">
    <property type="protein sequence ID" value="KAH3702516.1"/>
    <property type="molecule type" value="Genomic_DNA"/>
</dbReference>
<evidence type="ECO:0000313" key="1">
    <source>
        <dbReference type="EMBL" id="KAH3702516.1"/>
    </source>
</evidence>